<evidence type="ECO:0000256" key="2">
    <source>
        <dbReference type="SAM" id="MobiDB-lite"/>
    </source>
</evidence>
<keyword evidence="3" id="KW-0812">Transmembrane</keyword>
<dbReference type="AlphaFoldDB" id="A0A0C3DV57"/>
<feature type="compositionally biased region" description="Basic and acidic residues" evidence="2">
    <location>
        <begin position="8"/>
        <end position="17"/>
    </location>
</feature>
<name>A0A0C3DV57_9AGAM</name>
<accession>A0A0C3DV57</accession>
<keyword evidence="5" id="KW-1185">Reference proteome</keyword>
<dbReference type="PANTHER" id="PTHR35870">
    <property type="entry name" value="PROTEIN, PUTATIVE (AFU_ORTHOLOGUE AFUA_5G03330)-RELATED"/>
    <property type="match status" value="1"/>
</dbReference>
<organism evidence="4 5">
    <name type="scientific">Scleroderma citrinum Foug A</name>
    <dbReference type="NCBI Taxonomy" id="1036808"/>
    <lineage>
        <taxon>Eukaryota</taxon>
        <taxon>Fungi</taxon>
        <taxon>Dikarya</taxon>
        <taxon>Basidiomycota</taxon>
        <taxon>Agaricomycotina</taxon>
        <taxon>Agaricomycetes</taxon>
        <taxon>Agaricomycetidae</taxon>
        <taxon>Boletales</taxon>
        <taxon>Sclerodermatineae</taxon>
        <taxon>Sclerodermataceae</taxon>
        <taxon>Scleroderma</taxon>
    </lineage>
</organism>
<dbReference type="InParanoid" id="A0A0C3DV57"/>
<dbReference type="GO" id="GO:0016491">
    <property type="term" value="F:oxidoreductase activity"/>
    <property type="evidence" value="ECO:0007669"/>
    <property type="project" value="UniProtKB-KW"/>
</dbReference>
<evidence type="ECO:0000256" key="3">
    <source>
        <dbReference type="SAM" id="Phobius"/>
    </source>
</evidence>
<dbReference type="PANTHER" id="PTHR35870:SF1">
    <property type="entry name" value="PROTEIN, PUTATIVE (AFU_ORTHOLOGUE AFUA_5G03330)-RELATED"/>
    <property type="match status" value="1"/>
</dbReference>
<feature type="transmembrane region" description="Helical" evidence="3">
    <location>
        <begin position="555"/>
        <end position="574"/>
    </location>
</feature>
<protein>
    <submittedName>
        <fullName evidence="4">Uncharacterized protein</fullName>
    </submittedName>
</protein>
<sequence>MTTPSDSELDKAADRPFHRNLPATPPTIYSPEATTKVISVEQINRFFHDPAPPPSAMCPQRFPGSDPESTDTLIRTLSHNHLSWHIFFNFKRFQNHAAHHLLCIWAMGASGHLLDAIYASHYAFQRPAFKSPRPITRENYRRHLGDEKYYSAFLAFFKSELLEKGLSECLEEYVLSSAANLAPIDVHDGKHPGMLSRLITVIFHALIHVGYGAEFGLLGLSAEGLAMTATHPPNLNLVNRAWFSDAIPETDQMGGTQNAITLLALVACDPRFENIKPMEVPTMLRSALQEYGPAIREYVEMWKFDATSDTGIATAVEELSWVNTMIYGVGGHLPRSQKFRADFLLMHLLTSSLFLPSLLANISKFSSRRAFLLTYFTASLACYIGRGRPALDLRAFYNNTEHFLHQVPGLDSSPAPGTFPSPSSDSSQTSNVWLPLIQSALASPNTHLCKLHRALVHYSCLYGKHRKGWANAQSIGEGAEDTVGLGELDGTLFLRVAMLTQNRLGWKRGGDPEQHWDFDGFFEPDEVLQSDISAPHPVSSSLLSLVLSFHFFAPTYFYLISLAPLLVSTFDLFYHTSRRLLLGYQTLQHFLTSRT</sequence>
<dbReference type="HOGENOM" id="CLU_019145_1_0_1"/>
<dbReference type="Pfam" id="PF14027">
    <property type="entry name" value="Questin_oxidase"/>
    <property type="match status" value="1"/>
</dbReference>
<gene>
    <name evidence="4" type="ORF">SCLCIDRAFT_632816</name>
</gene>
<evidence type="ECO:0000313" key="5">
    <source>
        <dbReference type="Proteomes" id="UP000053989"/>
    </source>
</evidence>
<dbReference type="Proteomes" id="UP000053989">
    <property type="component" value="Unassembled WGS sequence"/>
</dbReference>
<dbReference type="EMBL" id="KN822028">
    <property type="protein sequence ID" value="KIM64485.1"/>
    <property type="molecule type" value="Genomic_DNA"/>
</dbReference>
<dbReference type="STRING" id="1036808.A0A0C3DV57"/>
<dbReference type="OrthoDB" id="10004862at2759"/>
<evidence type="ECO:0000256" key="1">
    <source>
        <dbReference type="ARBA" id="ARBA00023002"/>
    </source>
</evidence>
<keyword evidence="3" id="KW-1133">Transmembrane helix</keyword>
<keyword evidence="1" id="KW-0560">Oxidoreductase</keyword>
<evidence type="ECO:0000313" key="4">
    <source>
        <dbReference type="EMBL" id="KIM64485.1"/>
    </source>
</evidence>
<keyword evidence="3" id="KW-0472">Membrane</keyword>
<reference evidence="5" key="2">
    <citation type="submission" date="2015-01" db="EMBL/GenBank/DDBJ databases">
        <title>Evolutionary Origins and Diversification of the Mycorrhizal Mutualists.</title>
        <authorList>
            <consortium name="DOE Joint Genome Institute"/>
            <consortium name="Mycorrhizal Genomics Consortium"/>
            <person name="Kohler A."/>
            <person name="Kuo A."/>
            <person name="Nagy L.G."/>
            <person name="Floudas D."/>
            <person name="Copeland A."/>
            <person name="Barry K.W."/>
            <person name="Cichocki N."/>
            <person name="Veneault-Fourrey C."/>
            <person name="LaButti K."/>
            <person name="Lindquist E.A."/>
            <person name="Lipzen A."/>
            <person name="Lundell T."/>
            <person name="Morin E."/>
            <person name="Murat C."/>
            <person name="Riley R."/>
            <person name="Ohm R."/>
            <person name="Sun H."/>
            <person name="Tunlid A."/>
            <person name="Henrissat B."/>
            <person name="Grigoriev I.V."/>
            <person name="Hibbett D.S."/>
            <person name="Martin F."/>
        </authorList>
    </citation>
    <scope>NUCLEOTIDE SEQUENCE [LARGE SCALE GENOMIC DNA]</scope>
    <source>
        <strain evidence="5">Foug A</strain>
    </source>
</reference>
<dbReference type="InterPro" id="IPR025337">
    <property type="entry name" value="Questin_oxidase-like"/>
</dbReference>
<proteinExistence type="predicted"/>
<reference evidence="4 5" key="1">
    <citation type="submission" date="2014-04" db="EMBL/GenBank/DDBJ databases">
        <authorList>
            <consortium name="DOE Joint Genome Institute"/>
            <person name="Kuo A."/>
            <person name="Kohler A."/>
            <person name="Nagy L.G."/>
            <person name="Floudas D."/>
            <person name="Copeland A."/>
            <person name="Barry K.W."/>
            <person name="Cichocki N."/>
            <person name="Veneault-Fourrey C."/>
            <person name="LaButti K."/>
            <person name="Lindquist E.A."/>
            <person name="Lipzen A."/>
            <person name="Lundell T."/>
            <person name="Morin E."/>
            <person name="Murat C."/>
            <person name="Sun H."/>
            <person name="Tunlid A."/>
            <person name="Henrissat B."/>
            <person name="Grigoriev I.V."/>
            <person name="Hibbett D.S."/>
            <person name="Martin F."/>
            <person name="Nordberg H.P."/>
            <person name="Cantor M.N."/>
            <person name="Hua S.X."/>
        </authorList>
    </citation>
    <scope>NUCLEOTIDE SEQUENCE [LARGE SCALE GENOMIC DNA]</scope>
    <source>
        <strain evidence="4 5">Foug A</strain>
    </source>
</reference>
<feature type="region of interest" description="Disordered" evidence="2">
    <location>
        <begin position="1"/>
        <end position="29"/>
    </location>
</feature>